<dbReference type="Pfam" id="PF13304">
    <property type="entry name" value="AAA_21"/>
    <property type="match status" value="1"/>
</dbReference>
<evidence type="ECO:0000313" key="2">
    <source>
        <dbReference type="EMBL" id="KSU50177.1"/>
    </source>
</evidence>
<dbReference type="InterPro" id="IPR003959">
    <property type="entry name" value="ATPase_AAA_core"/>
</dbReference>
<dbReference type="GO" id="GO:0016887">
    <property type="term" value="F:ATP hydrolysis activity"/>
    <property type="evidence" value="ECO:0007669"/>
    <property type="project" value="InterPro"/>
</dbReference>
<dbReference type="PANTHER" id="PTHR43581:SF2">
    <property type="entry name" value="EXCINUCLEASE ATPASE SUBUNIT"/>
    <property type="match status" value="1"/>
</dbReference>
<dbReference type="OrthoDB" id="9801813at2"/>
<accession>A0A0V8GJ66</accession>
<name>A0A0V8GJ66_9BACL</name>
<dbReference type="EMBL" id="LNQL01000001">
    <property type="protein sequence ID" value="KSU50177.1"/>
    <property type="molecule type" value="Genomic_DNA"/>
</dbReference>
<dbReference type="GO" id="GO:0005524">
    <property type="term" value="F:ATP binding"/>
    <property type="evidence" value="ECO:0007669"/>
    <property type="project" value="InterPro"/>
</dbReference>
<dbReference type="PANTHER" id="PTHR43581">
    <property type="entry name" value="ATP/GTP PHOSPHATASE"/>
    <property type="match status" value="1"/>
</dbReference>
<gene>
    <name evidence="2" type="ORF">AS033_02035</name>
</gene>
<protein>
    <recommendedName>
        <fullName evidence="1">AAA+ ATPase domain-containing protein</fullName>
    </recommendedName>
</protein>
<comment type="caution">
    <text evidence="2">The sequence shown here is derived from an EMBL/GenBank/DDBJ whole genome shotgun (WGS) entry which is preliminary data.</text>
</comment>
<dbReference type="InterPro" id="IPR051396">
    <property type="entry name" value="Bact_Antivir_Def_Nuclease"/>
</dbReference>
<proteinExistence type="predicted"/>
<dbReference type="InterPro" id="IPR003593">
    <property type="entry name" value="AAA+_ATPase"/>
</dbReference>
<dbReference type="Gene3D" id="3.40.50.300">
    <property type="entry name" value="P-loop containing nucleotide triphosphate hydrolases"/>
    <property type="match status" value="1"/>
</dbReference>
<sequence>MFITQSNRNFYENNNYQLQNNEESFFSLVKNNWNDYGFETTFQLDYFNNGKYIDIGIINILNSENNSTRHVIPDKFSELTEEYVSLGGSEEFYENIIRAVGKDEAKQILIKLNDIAIIGLENNKYFNLYSEGIQKSFFRSTKGRYLYQEVLKKYFLSENIQERDYKFIFKSKIYSDNQEIKEIDIDFNKKNDYLPNRIFTIIGKNGVGKTRILNQLAESLFDSSKPENKDRFILDSDNSKSDNIPIYNKIIAISFSVFDKFYKGSLKNNIFNKNDVESEEKTKFNNYVYIGLHKIDDTIYSTQELSKINERAFKKIINKGRKDLFIEIINSSDILQNELNDDVNFENFFKTSFSSGQNIYISMICRLLSEIEDGSLIFLDEPELYLHPNAISNLMRVYYQILESFKSYAIMCTHSPILVQEMPSNFVRKLSMVDNDLINYSLPNIETFGSNISEITSDIFNVLDNESLYKSRLKKWISNDNLSEEEIFKIFNNKLSFKAQLYISSLFEEKK</sequence>
<dbReference type="InterPro" id="IPR027417">
    <property type="entry name" value="P-loop_NTPase"/>
</dbReference>
<feature type="domain" description="AAA+ ATPase" evidence="1">
    <location>
        <begin position="195"/>
        <end position="443"/>
    </location>
</feature>
<evidence type="ECO:0000259" key="1">
    <source>
        <dbReference type="SMART" id="SM00382"/>
    </source>
</evidence>
<evidence type="ECO:0000313" key="3">
    <source>
        <dbReference type="Proteomes" id="UP000053797"/>
    </source>
</evidence>
<dbReference type="AlphaFoldDB" id="A0A0V8GJ66"/>
<dbReference type="SUPFAM" id="SSF52540">
    <property type="entry name" value="P-loop containing nucleoside triphosphate hydrolases"/>
    <property type="match status" value="1"/>
</dbReference>
<dbReference type="RefSeq" id="WP_058264677.1">
    <property type="nucleotide sequence ID" value="NZ_FMYN01000001.1"/>
</dbReference>
<reference evidence="2 3" key="1">
    <citation type="journal article" date="2015" name="Int. J. Syst. Evol. Microbiol.">
        <title>Exiguobacterium enclense sp. nov., isolated from sediment.</title>
        <authorList>
            <person name="Dastager S.G."/>
            <person name="Mawlankar R."/>
            <person name="Sonalkar V.V."/>
            <person name="Thorat M.N."/>
            <person name="Mual P."/>
            <person name="Verma A."/>
            <person name="Krishnamurthi S."/>
            <person name="Tang S.K."/>
            <person name="Li W.J."/>
        </authorList>
    </citation>
    <scope>NUCLEOTIDE SEQUENCE [LARGE SCALE GENOMIC DNA]</scope>
    <source>
        <strain evidence="2 3">NIO-1109</strain>
    </source>
</reference>
<dbReference type="SMART" id="SM00382">
    <property type="entry name" value="AAA"/>
    <property type="match status" value="1"/>
</dbReference>
<organism evidence="2 3">
    <name type="scientific">Exiguobacterium indicum</name>
    <dbReference type="NCBI Taxonomy" id="296995"/>
    <lineage>
        <taxon>Bacteria</taxon>
        <taxon>Bacillati</taxon>
        <taxon>Bacillota</taxon>
        <taxon>Bacilli</taxon>
        <taxon>Bacillales</taxon>
        <taxon>Bacillales Family XII. Incertae Sedis</taxon>
        <taxon>Exiguobacterium</taxon>
    </lineage>
</organism>
<dbReference type="Proteomes" id="UP000053797">
    <property type="component" value="Unassembled WGS sequence"/>
</dbReference>